<sequence length="288" mass="33166">MNFQKQKNVKNIYIYNNFLVSKKIIQDCNTVVYYWPKSKDEAKFQVMNIISCCTINTLIFIVGNNSCGVKSASLILKDWIDFKIIDKARHSILIMGFLKKTVKFKIEDFFKIHTWKGFYIKSLPGVFGYKKIDEGSQLLASTFSKNIKGKVLDIGSGTGFLSVCLLYFSPNIDLTLTDNSIVALKCSKETLDINQLKAKIIISDVYSNILEKFDLIVSNPPFHKDLKVNFNVAKKIILHAKNFLNKQGELRFVTNNNNSCEILLRQNFKKYSLIEKNNKYKVYQAFLK</sequence>
<dbReference type="GO" id="GO:0003676">
    <property type="term" value="F:nucleic acid binding"/>
    <property type="evidence" value="ECO:0007669"/>
    <property type="project" value="InterPro"/>
</dbReference>
<dbReference type="Gene3D" id="3.40.50.150">
    <property type="entry name" value="Vaccinia Virus protein VP39"/>
    <property type="match status" value="2"/>
</dbReference>
<dbReference type="PROSITE" id="PS00092">
    <property type="entry name" value="N6_MTASE"/>
    <property type="match status" value="1"/>
</dbReference>
<evidence type="ECO:0000313" key="8">
    <source>
        <dbReference type="EMBL" id="ANZ22800.1"/>
    </source>
</evidence>
<evidence type="ECO:0000256" key="3">
    <source>
        <dbReference type="ARBA" id="ARBA00022603"/>
    </source>
</evidence>
<evidence type="ECO:0000259" key="7">
    <source>
        <dbReference type="Pfam" id="PF08468"/>
    </source>
</evidence>
<name>A0A1B2H995_BUCDN</name>
<protein>
    <submittedName>
        <fullName evidence="8">16S rRNA methyltransferase</fullName>
    </submittedName>
</protein>
<organism evidence="8 9">
    <name type="scientific">Buchnera aphidicola subsp. Diuraphis noxia</name>
    <dbReference type="NCBI Taxonomy" id="118101"/>
    <lineage>
        <taxon>Bacteria</taxon>
        <taxon>Pseudomonadati</taxon>
        <taxon>Pseudomonadota</taxon>
        <taxon>Gammaproteobacteria</taxon>
        <taxon>Enterobacterales</taxon>
        <taxon>Erwiniaceae</taxon>
        <taxon>Buchnera</taxon>
    </lineage>
</organism>
<dbReference type="PANTHER" id="PTHR47816">
    <property type="entry name" value="RIBOSOMAL RNA SMALL SUBUNIT METHYLTRANSFERASE C"/>
    <property type="match status" value="1"/>
</dbReference>
<evidence type="ECO:0000256" key="4">
    <source>
        <dbReference type="ARBA" id="ARBA00022679"/>
    </source>
</evidence>
<proteinExistence type="predicted"/>
<keyword evidence="4 8" id="KW-0808">Transferase</keyword>
<dbReference type="Pfam" id="PF08468">
    <property type="entry name" value="MTS_N"/>
    <property type="match status" value="1"/>
</dbReference>
<dbReference type="InterPro" id="IPR046977">
    <property type="entry name" value="RsmC/RlmG"/>
</dbReference>
<evidence type="ECO:0000256" key="2">
    <source>
        <dbReference type="ARBA" id="ARBA00022552"/>
    </source>
</evidence>
<dbReference type="InterPro" id="IPR007848">
    <property type="entry name" value="Small_mtfrase_dom"/>
</dbReference>
<keyword evidence="2" id="KW-0698">rRNA processing</keyword>
<feature type="domain" description="Methyltransferase small" evidence="6">
    <location>
        <begin position="119"/>
        <end position="284"/>
    </location>
</feature>
<dbReference type="PANTHER" id="PTHR47816:SF4">
    <property type="entry name" value="RIBOSOMAL RNA SMALL SUBUNIT METHYLTRANSFERASE C"/>
    <property type="match status" value="1"/>
</dbReference>
<evidence type="ECO:0000313" key="9">
    <source>
        <dbReference type="Proteomes" id="UP000093070"/>
    </source>
</evidence>
<feature type="domain" description="Methyltransferase small N-terminal" evidence="7">
    <location>
        <begin position="9"/>
        <end position="111"/>
    </location>
</feature>
<evidence type="ECO:0000256" key="5">
    <source>
        <dbReference type="ARBA" id="ARBA00022691"/>
    </source>
</evidence>
<dbReference type="InterPro" id="IPR029063">
    <property type="entry name" value="SAM-dependent_MTases_sf"/>
</dbReference>
<reference evidence="8 9" key="1">
    <citation type="submission" date="2015-11" db="EMBL/GenBank/DDBJ databases">
        <title>The complete genome of Buchnera aphidicola from Diuraphis noxia biotype SAM.</title>
        <authorList>
            <person name="Burger N.F.V."/>
            <person name="Oberholster A.-M."/>
        </authorList>
    </citation>
    <scope>NUCLEOTIDE SEQUENCE [LARGE SCALE GENOMIC DNA]</scope>
    <source>
        <strain evidence="8">SAM</strain>
    </source>
</reference>
<keyword evidence="3 8" id="KW-0489">Methyltransferase</keyword>
<dbReference type="SUPFAM" id="SSF53335">
    <property type="entry name" value="S-adenosyl-L-methionine-dependent methyltransferases"/>
    <property type="match status" value="1"/>
</dbReference>
<keyword evidence="1" id="KW-0963">Cytoplasm</keyword>
<evidence type="ECO:0000256" key="1">
    <source>
        <dbReference type="ARBA" id="ARBA00022490"/>
    </source>
</evidence>
<dbReference type="STRING" id="118101.ATN01_01630"/>
<dbReference type="AlphaFoldDB" id="A0A1B2H995"/>
<keyword evidence="5" id="KW-0949">S-adenosyl-L-methionine</keyword>
<dbReference type="PATRIC" id="fig|118101.4.peg.326"/>
<dbReference type="CDD" id="cd02440">
    <property type="entry name" value="AdoMet_MTases"/>
    <property type="match status" value="1"/>
</dbReference>
<accession>A0A1B2H995</accession>
<dbReference type="GO" id="GO:0008990">
    <property type="term" value="F:rRNA (guanine-N2-)-methyltransferase activity"/>
    <property type="evidence" value="ECO:0007669"/>
    <property type="project" value="InterPro"/>
</dbReference>
<dbReference type="InterPro" id="IPR002052">
    <property type="entry name" value="DNA_methylase_N6_adenine_CS"/>
</dbReference>
<dbReference type="Proteomes" id="UP000093070">
    <property type="component" value="Chromosome"/>
</dbReference>
<dbReference type="Pfam" id="PF05175">
    <property type="entry name" value="MTS"/>
    <property type="match status" value="1"/>
</dbReference>
<dbReference type="InterPro" id="IPR013675">
    <property type="entry name" value="Mtase_sm_N"/>
</dbReference>
<evidence type="ECO:0000259" key="6">
    <source>
        <dbReference type="Pfam" id="PF05175"/>
    </source>
</evidence>
<dbReference type="EMBL" id="CP013259">
    <property type="protein sequence ID" value="ANZ22800.1"/>
    <property type="molecule type" value="Genomic_DNA"/>
</dbReference>
<gene>
    <name evidence="8" type="ORF">ATN01_01630</name>
</gene>